<evidence type="ECO:0000313" key="3">
    <source>
        <dbReference type="EMBL" id="EHR50750.1"/>
    </source>
</evidence>
<dbReference type="STRING" id="882083.SacmaDRAFT_2507"/>
<keyword evidence="1" id="KW-0812">Transmembrane</keyword>
<name>H5WZL8_9PSEU</name>
<feature type="transmembrane region" description="Helical" evidence="1">
    <location>
        <begin position="7"/>
        <end position="32"/>
    </location>
</feature>
<keyword evidence="4" id="KW-1185">Reference proteome</keyword>
<evidence type="ECO:0000259" key="2">
    <source>
        <dbReference type="Pfam" id="PF14342"/>
    </source>
</evidence>
<dbReference type="AlphaFoldDB" id="H5WZL8"/>
<evidence type="ECO:0000256" key="1">
    <source>
        <dbReference type="SAM" id="Phobius"/>
    </source>
</evidence>
<dbReference type="RefSeq" id="WP_009154135.1">
    <property type="nucleotide sequence ID" value="NZ_CM001439.1"/>
</dbReference>
<dbReference type="HOGENOM" id="CLU_1169987_0_0_11"/>
<protein>
    <recommendedName>
        <fullName evidence="2">DUF4396 domain-containing protein</fullName>
    </recommendedName>
</protein>
<feature type="domain" description="DUF4396" evidence="2">
    <location>
        <begin position="95"/>
        <end position="231"/>
    </location>
</feature>
<feature type="transmembrane region" description="Helical" evidence="1">
    <location>
        <begin position="47"/>
        <end position="66"/>
    </location>
</feature>
<feature type="transmembrane region" description="Helical" evidence="1">
    <location>
        <begin position="170"/>
        <end position="191"/>
    </location>
</feature>
<keyword evidence="1" id="KW-0472">Membrane</keyword>
<feature type="transmembrane region" description="Helical" evidence="1">
    <location>
        <begin position="203"/>
        <end position="224"/>
    </location>
</feature>
<dbReference type="eggNOG" id="COG2132">
    <property type="taxonomic scope" value="Bacteria"/>
</dbReference>
<keyword evidence="1" id="KW-1133">Transmembrane helix</keyword>
<gene>
    <name evidence="3" type="ORF">SacmaDRAFT_2507</name>
</gene>
<dbReference type="Proteomes" id="UP000004926">
    <property type="component" value="Chromosome"/>
</dbReference>
<dbReference type="InterPro" id="IPR025509">
    <property type="entry name" value="DUF4396"/>
</dbReference>
<feature type="transmembrane region" description="Helical" evidence="1">
    <location>
        <begin position="132"/>
        <end position="150"/>
    </location>
</feature>
<organism evidence="3 4">
    <name type="scientific">Saccharomonospora marina XMU15</name>
    <dbReference type="NCBI Taxonomy" id="882083"/>
    <lineage>
        <taxon>Bacteria</taxon>
        <taxon>Bacillati</taxon>
        <taxon>Actinomycetota</taxon>
        <taxon>Actinomycetes</taxon>
        <taxon>Pseudonocardiales</taxon>
        <taxon>Pseudonocardiaceae</taxon>
        <taxon>Saccharomonospora</taxon>
    </lineage>
</organism>
<feature type="transmembrane region" description="Helical" evidence="1">
    <location>
        <begin position="101"/>
        <end position="120"/>
    </location>
</feature>
<dbReference type="EMBL" id="CM001439">
    <property type="protein sequence ID" value="EHR50750.1"/>
    <property type="molecule type" value="Genomic_DNA"/>
</dbReference>
<evidence type="ECO:0000313" key="4">
    <source>
        <dbReference type="Proteomes" id="UP000004926"/>
    </source>
</evidence>
<dbReference type="Pfam" id="PF14342">
    <property type="entry name" value="DUF4396"/>
    <property type="match status" value="1"/>
</dbReference>
<accession>H5WZL8</accession>
<sequence>MIEFGWLWFLAEPWFVLPFYGIGLLGAGWVIWDAYHVNTPLKPAMRWAWPVIVFFFGPIGLALYFFTARAPGIADIDDQDAKQERHNEYVLPSSFRRTTGSVIHCVGGDGVGIITAMIMARVFGLSFWWEWWFEYLVGYLFGTLIFQYKAMSMHASSWPQAIYMAFRGEWYSMLSVMAGMGLVMGLVTPLAVTEQPDPNTYAFWGFATLGLLVGFVLTYPMNWLEIKVGYKHGMGRA</sequence>
<proteinExistence type="predicted"/>
<reference evidence="3 4" key="1">
    <citation type="journal article" date="2012" name="Stand. Genomic Sci.">
        <title>Genome sequence of the ocean sediment bacterium Saccharomonospora marina type strain (XMU15(T)).</title>
        <authorList>
            <person name="Klenk H.P."/>
            <person name="Lu M."/>
            <person name="Lucas S."/>
            <person name="Lapidus A."/>
            <person name="Copeland A."/>
            <person name="Pitluck S."/>
            <person name="Goodwin L.A."/>
            <person name="Han C."/>
            <person name="Tapia R."/>
            <person name="Brambilla E.M."/>
            <person name="Potter G."/>
            <person name="Land M."/>
            <person name="Ivanova N."/>
            <person name="Rohde M."/>
            <person name="Goker M."/>
            <person name="Detter J.C."/>
            <person name="Li W.J."/>
            <person name="Kyrpides N.C."/>
            <person name="Woyke T."/>
        </authorList>
    </citation>
    <scope>NUCLEOTIDE SEQUENCE [LARGE SCALE GENOMIC DNA]</scope>
    <source>
        <strain evidence="3 4">XMU15</strain>
    </source>
</reference>